<reference evidence="2" key="1">
    <citation type="submission" date="2019-10" db="EMBL/GenBank/DDBJ databases">
        <authorList>
            <consortium name="DOE Joint Genome Institute"/>
            <person name="Kuo A."/>
            <person name="Miyauchi S."/>
            <person name="Kiss E."/>
            <person name="Drula E."/>
            <person name="Kohler A."/>
            <person name="Sanchez-Garcia M."/>
            <person name="Andreopoulos B."/>
            <person name="Barry K.W."/>
            <person name="Bonito G."/>
            <person name="Buee M."/>
            <person name="Carver A."/>
            <person name="Chen C."/>
            <person name="Cichocki N."/>
            <person name="Clum A."/>
            <person name="Culley D."/>
            <person name="Crous P.W."/>
            <person name="Fauchery L."/>
            <person name="Girlanda M."/>
            <person name="Hayes R."/>
            <person name="Keri Z."/>
            <person name="LaButti K."/>
            <person name="Lipzen A."/>
            <person name="Lombard V."/>
            <person name="Magnuson J."/>
            <person name="Maillard F."/>
            <person name="Morin E."/>
            <person name="Murat C."/>
            <person name="Nolan M."/>
            <person name="Ohm R."/>
            <person name="Pangilinan J."/>
            <person name="Pereira M."/>
            <person name="Perotto S."/>
            <person name="Peter M."/>
            <person name="Riley R."/>
            <person name="Sitrit Y."/>
            <person name="Stielow B."/>
            <person name="Szollosi G."/>
            <person name="Zifcakova L."/>
            <person name="Stursova M."/>
            <person name="Spatafora J.W."/>
            <person name="Tedersoo L."/>
            <person name="Vaario L.-M."/>
            <person name="Yamada A."/>
            <person name="Yan M."/>
            <person name="Wang P."/>
            <person name="Xu J."/>
            <person name="Bruns T."/>
            <person name="Baldrian P."/>
            <person name="Vilgalys R."/>
            <person name="Henrissat B."/>
            <person name="Grigoriev I.V."/>
            <person name="Hibbett D."/>
            <person name="Nagy L.G."/>
            <person name="Martin F.M."/>
        </authorList>
    </citation>
    <scope>NUCLEOTIDE SEQUENCE</scope>
    <source>
        <strain evidence="2">BED1</strain>
    </source>
</reference>
<reference evidence="2" key="2">
    <citation type="journal article" date="2020" name="Nat. Commun.">
        <title>Large-scale genome sequencing of mycorrhizal fungi provides insights into the early evolution of symbiotic traits.</title>
        <authorList>
            <person name="Miyauchi S."/>
            <person name="Kiss E."/>
            <person name="Kuo A."/>
            <person name="Drula E."/>
            <person name="Kohler A."/>
            <person name="Sanchez-Garcia M."/>
            <person name="Morin E."/>
            <person name="Andreopoulos B."/>
            <person name="Barry K.W."/>
            <person name="Bonito G."/>
            <person name="Buee M."/>
            <person name="Carver A."/>
            <person name="Chen C."/>
            <person name="Cichocki N."/>
            <person name="Clum A."/>
            <person name="Culley D."/>
            <person name="Crous P.W."/>
            <person name="Fauchery L."/>
            <person name="Girlanda M."/>
            <person name="Hayes R.D."/>
            <person name="Keri Z."/>
            <person name="LaButti K."/>
            <person name="Lipzen A."/>
            <person name="Lombard V."/>
            <person name="Magnuson J."/>
            <person name="Maillard F."/>
            <person name="Murat C."/>
            <person name="Nolan M."/>
            <person name="Ohm R.A."/>
            <person name="Pangilinan J."/>
            <person name="Pereira M.F."/>
            <person name="Perotto S."/>
            <person name="Peter M."/>
            <person name="Pfister S."/>
            <person name="Riley R."/>
            <person name="Sitrit Y."/>
            <person name="Stielow J.B."/>
            <person name="Szollosi G."/>
            <person name="Zifcakova L."/>
            <person name="Stursova M."/>
            <person name="Spatafora J.W."/>
            <person name="Tedersoo L."/>
            <person name="Vaario L.M."/>
            <person name="Yamada A."/>
            <person name="Yan M."/>
            <person name="Wang P."/>
            <person name="Xu J."/>
            <person name="Bruns T."/>
            <person name="Baldrian P."/>
            <person name="Vilgalys R."/>
            <person name="Dunand C."/>
            <person name="Henrissat B."/>
            <person name="Grigoriev I.V."/>
            <person name="Hibbett D."/>
            <person name="Nagy L.G."/>
            <person name="Martin F.M."/>
        </authorList>
    </citation>
    <scope>NUCLEOTIDE SEQUENCE</scope>
    <source>
        <strain evidence="2">BED1</strain>
    </source>
</reference>
<dbReference type="EMBL" id="WHUW01000181">
    <property type="protein sequence ID" value="KAF8419149.1"/>
    <property type="molecule type" value="Genomic_DNA"/>
</dbReference>
<feature type="region of interest" description="Disordered" evidence="1">
    <location>
        <begin position="58"/>
        <end position="99"/>
    </location>
</feature>
<dbReference type="Proteomes" id="UP001194468">
    <property type="component" value="Unassembled WGS sequence"/>
</dbReference>
<evidence type="ECO:0000313" key="2">
    <source>
        <dbReference type="EMBL" id="KAF8419149.1"/>
    </source>
</evidence>
<comment type="caution">
    <text evidence="2">The sequence shown here is derived from an EMBL/GenBank/DDBJ whole genome shotgun (WGS) entry which is preliminary data.</text>
</comment>
<dbReference type="AlphaFoldDB" id="A0AAD4G753"/>
<accession>A0AAD4G753</accession>
<organism evidence="2 3">
    <name type="scientific">Boletus edulis BED1</name>
    <dbReference type="NCBI Taxonomy" id="1328754"/>
    <lineage>
        <taxon>Eukaryota</taxon>
        <taxon>Fungi</taxon>
        <taxon>Dikarya</taxon>
        <taxon>Basidiomycota</taxon>
        <taxon>Agaricomycotina</taxon>
        <taxon>Agaricomycetes</taxon>
        <taxon>Agaricomycetidae</taxon>
        <taxon>Boletales</taxon>
        <taxon>Boletineae</taxon>
        <taxon>Boletaceae</taxon>
        <taxon>Boletoideae</taxon>
        <taxon>Boletus</taxon>
    </lineage>
</organism>
<keyword evidence="3" id="KW-1185">Reference proteome</keyword>
<protein>
    <submittedName>
        <fullName evidence="2">Uncharacterized protein</fullName>
    </submittedName>
</protein>
<name>A0AAD4G753_BOLED</name>
<evidence type="ECO:0000313" key="3">
    <source>
        <dbReference type="Proteomes" id="UP001194468"/>
    </source>
</evidence>
<sequence length="99" mass="11180">MMARQHTICMSVRRDDTCRLWPEEEPTGQLSTSSSVVFALTSILPRFTCCSSRSILPTLPKERPPRQRVSLVRRSTTQHPVKRSGRVLFGPGEDGRVGR</sequence>
<gene>
    <name evidence="2" type="ORF">L210DRAFT_2343894</name>
</gene>
<proteinExistence type="predicted"/>
<evidence type="ECO:0000256" key="1">
    <source>
        <dbReference type="SAM" id="MobiDB-lite"/>
    </source>
</evidence>